<keyword evidence="3" id="KW-0808">Transferase</keyword>
<dbReference type="PROSITE" id="PS51918">
    <property type="entry name" value="RADICAL_SAM"/>
    <property type="match status" value="1"/>
</dbReference>
<dbReference type="CDD" id="cd01335">
    <property type="entry name" value="Radical_SAM"/>
    <property type="match status" value="1"/>
</dbReference>
<dbReference type="InterPro" id="IPR006638">
    <property type="entry name" value="Elp3/MiaA/NifB-like_rSAM"/>
</dbReference>
<feature type="domain" description="B12-binding" evidence="8">
    <location>
        <begin position="1"/>
        <end position="149"/>
    </location>
</feature>
<keyword evidence="5" id="KW-0479">Metal-binding</keyword>
<dbReference type="InterPro" id="IPR051198">
    <property type="entry name" value="BchE-like"/>
</dbReference>
<evidence type="ECO:0000259" key="9">
    <source>
        <dbReference type="PROSITE" id="PS51918"/>
    </source>
</evidence>
<name>A0ABW4GYE0_9ACTN</name>
<keyword evidence="4" id="KW-0949">S-adenosyl-L-methionine</keyword>
<gene>
    <name evidence="10" type="ORF">ACFSJ0_60980</name>
</gene>
<evidence type="ECO:0000256" key="1">
    <source>
        <dbReference type="ARBA" id="ARBA00001966"/>
    </source>
</evidence>
<keyword evidence="7" id="KW-0411">Iron-sulfur</keyword>
<dbReference type="EMBL" id="JBHUCM010000075">
    <property type="protein sequence ID" value="MFD1547404.1"/>
    <property type="molecule type" value="Genomic_DNA"/>
</dbReference>
<evidence type="ECO:0000256" key="4">
    <source>
        <dbReference type="ARBA" id="ARBA00022691"/>
    </source>
</evidence>
<evidence type="ECO:0000256" key="2">
    <source>
        <dbReference type="ARBA" id="ARBA00022603"/>
    </source>
</evidence>
<accession>A0ABW4GYE0</accession>
<dbReference type="RefSeq" id="WP_219528015.1">
    <property type="nucleotide sequence ID" value="NZ_JAHKRM010000003.1"/>
</dbReference>
<dbReference type="Pfam" id="PF02310">
    <property type="entry name" value="B12-binding"/>
    <property type="match status" value="1"/>
</dbReference>
<evidence type="ECO:0000259" key="8">
    <source>
        <dbReference type="PROSITE" id="PS51332"/>
    </source>
</evidence>
<dbReference type="PANTHER" id="PTHR43409:SF7">
    <property type="entry name" value="BLL1977 PROTEIN"/>
    <property type="match status" value="1"/>
</dbReference>
<evidence type="ECO:0000256" key="7">
    <source>
        <dbReference type="ARBA" id="ARBA00023014"/>
    </source>
</evidence>
<protein>
    <submittedName>
        <fullName evidence="10">B12-binding domain-containing radical SAM protein</fullName>
    </submittedName>
</protein>
<dbReference type="PANTHER" id="PTHR43409">
    <property type="entry name" value="ANAEROBIC MAGNESIUM-PROTOPORPHYRIN IX MONOMETHYL ESTER CYCLASE-RELATED"/>
    <property type="match status" value="1"/>
</dbReference>
<dbReference type="Proteomes" id="UP001597097">
    <property type="component" value="Unassembled WGS sequence"/>
</dbReference>
<evidence type="ECO:0000313" key="10">
    <source>
        <dbReference type="EMBL" id="MFD1547404.1"/>
    </source>
</evidence>
<proteinExistence type="predicted"/>
<keyword evidence="6" id="KW-0408">Iron</keyword>
<evidence type="ECO:0000256" key="3">
    <source>
        <dbReference type="ARBA" id="ARBA00022679"/>
    </source>
</evidence>
<dbReference type="CDD" id="cd02068">
    <property type="entry name" value="radical_SAM_B12_BD"/>
    <property type="match status" value="1"/>
</dbReference>
<sequence length="640" mass="70512">MRLTLVQPPNGYLDRYDLAPPLGLLTLAAIAREDGADVSLLDFNLQGMLDPSFLQEEFYRRAVDAIAETRPDVVGFTSMALESHVCLELARLVKEADPAVVTVLGGPHFSAIAREALTLYPWIDHVITGEGEEPLLGLLRRLRGAAGGDELVNVASRRGGDVELRRGLKTLGSLDELPFPAYDLVPLQDYFRLNPLRLLNFDSGRGCIFRCSFCYSPGHWGQGEQVKSFDRVAEEVGRLYELGARHLFFVQDNLVNSAAATKELCQALIAADTGMTWNAYATMQRLVPDLLDPLAEAGCTELFIGVDAISDQARLAFGKHFFKGWDGLRDRLSACLSRGIVPTCAFMIDPPSNGDVGDTDKALMTALLTRNLGCGIRLNTLTVYNSTGTSAQMADVPRHYTELKPRLLLDTPPVIQVNPYAQAHPELFPFHSTVMPVPRYTRFVTAMHLAYTLFSSFPRTLLRHALDDGGSLWGLLDGLADELGDLTAMAAPIRRHTERELFQERFAALSSSGRAKDAFDLERAELEVSVTPMRSGVRVRQDGRSTLYQVMPYDLVWLQEPLAGLTRDDEPDPGEGPGHYVVFREGGELRYCLVDEAVAGELHRVRDCVAQGGELELAPDLLAELQSAGLLEPTRVSEEV</sequence>
<organism evidence="10 11">
    <name type="scientific">Nonomuraea guangzhouensis</name>
    <dbReference type="NCBI Taxonomy" id="1291555"/>
    <lineage>
        <taxon>Bacteria</taxon>
        <taxon>Bacillati</taxon>
        <taxon>Actinomycetota</taxon>
        <taxon>Actinomycetes</taxon>
        <taxon>Streptosporangiales</taxon>
        <taxon>Streptosporangiaceae</taxon>
        <taxon>Nonomuraea</taxon>
    </lineage>
</organism>
<evidence type="ECO:0000256" key="5">
    <source>
        <dbReference type="ARBA" id="ARBA00022723"/>
    </source>
</evidence>
<comment type="caution">
    <text evidence="10">The sequence shown here is derived from an EMBL/GenBank/DDBJ whole genome shotgun (WGS) entry which is preliminary data.</text>
</comment>
<evidence type="ECO:0000256" key="6">
    <source>
        <dbReference type="ARBA" id="ARBA00023004"/>
    </source>
</evidence>
<dbReference type="PROSITE" id="PS51332">
    <property type="entry name" value="B12_BINDING"/>
    <property type="match status" value="1"/>
</dbReference>
<dbReference type="SFLD" id="SFLDG01123">
    <property type="entry name" value="methyltransferase_(Class_B)"/>
    <property type="match status" value="1"/>
</dbReference>
<dbReference type="InterPro" id="IPR007197">
    <property type="entry name" value="rSAM"/>
</dbReference>
<keyword evidence="11" id="KW-1185">Reference proteome</keyword>
<dbReference type="SFLD" id="SFLDG01082">
    <property type="entry name" value="B12-binding_domain_containing"/>
    <property type="match status" value="1"/>
</dbReference>
<dbReference type="Pfam" id="PF04055">
    <property type="entry name" value="Radical_SAM"/>
    <property type="match status" value="1"/>
</dbReference>
<comment type="cofactor">
    <cofactor evidence="1">
        <name>[4Fe-4S] cluster</name>
        <dbReference type="ChEBI" id="CHEBI:49883"/>
    </cofactor>
</comment>
<dbReference type="InterPro" id="IPR034466">
    <property type="entry name" value="Methyltransferase_Class_B"/>
</dbReference>
<feature type="domain" description="Radical SAM core" evidence="9">
    <location>
        <begin position="191"/>
        <end position="418"/>
    </location>
</feature>
<reference evidence="11" key="1">
    <citation type="journal article" date="2019" name="Int. J. Syst. Evol. Microbiol.">
        <title>The Global Catalogue of Microorganisms (GCM) 10K type strain sequencing project: providing services to taxonomists for standard genome sequencing and annotation.</title>
        <authorList>
            <consortium name="The Broad Institute Genomics Platform"/>
            <consortium name="The Broad Institute Genome Sequencing Center for Infectious Disease"/>
            <person name="Wu L."/>
            <person name="Ma J."/>
        </authorList>
    </citation>
    <scope>NUCLEOTIDE SEQUENCE [LARGE SCALE GENOMIC DNA]</scope>
    <source>
        <strain evidence="11">CGMCC 1.15399</strain>
    </source>
</reference>
<dbReference type="InterPro" id="IPR006158">
    <property type="entry name" value="Cobalamin-bd"/>
</dbReference>
<evidence type="ECO:0000313" key="11">
    <source>
        <dbReference type="Proteomes" id="UP001597097"/>
    </source>
</evidence>
<dbReference type="SFLD" id="SFLDS00029">
    <property type="entry name" value="Radical_SAM"/>
    <property type="match status" value="1"/>
</dbReference>
<dbReference type="SMART" id="SM00729">
    <property type="entry name" value="Elp3"/>
    <property type="match status" value="1"/>
</dbReference>
<keyword evidence="2" id="KW-0489">Methyltransferase</keyword>